<proteinExistence type="predicted"/>
<name>A0A564YIE1_HYMDI</name>
<reference evidence="2 3" key="1">
    <citation type="submission" date="2019-07" db="EMBL/GenBank/DDBJ databases">
        <authorList>
            <person name="Jastrzebski P J."/>
            <person name="Paukszto L."/>
            <person name="Jastrzebski P J."/>
        </authorList>
    </citation>
    <scope>NUCLEOTIDE SEQUENCE [LARGE SCALE GENOMIC DNA]</scope>
    <source>
        <strain evidence="2 3">WMS-il1</strain>
    </source>
</reference>
<organism evidence="2 3">
    <name type="scientific">Hymenolepis diminuta</name>
    <name type="common">Rat tapeworm</name>
    <dbReference type="NCBI Taxonomy" id="6216"/>
    <lineage>
        <taxon>Eukaryota</taxon>
        <taxon>Metazoa</taxon>
        <taxon>Spiralia</taxon>
        <taxon>Lophotrochozoa</taxon>
        <taxon>Platyhelminthes</taxon>
        <taxon>Cestoda</taxon>
        <taxon>Eucestoda</taxon>
        <taxon>Cyclophyllidea</taxon>
        <taxon>Hymenolepididae</taxon>
        <taxon>Hymenolepis</taxon>
    </lineage>
</organism>
<dbReference type="Proteomes" id="UP000321570">
    <property type="component" value="Unassembled WGS sequence"/>
</dbReference>
<evidence type="ECO:0000256" key="1">
    <source>
        <dbReference type="SAM" id="MobiDB-lite"/>
    </source>
</evidence>
<dbReference type="AlphaFoldDB" id="A0A564YIE1"/>
<accession>A0A564YIE1</accession>
<keyword evidence="3" id="KW-1185">Reference proteome</keyword>
<evidence type="ECO:0000313" key="3">
    <source>
        <dbReference type="Proteomes" id="UP000321570"/>
    </source>
</evidence>
<dbReference type="EMBL" id="CABIJS010000222">
    <property type="protein sequence ID" value="VUZ47025.1"/>
    <property type="molecule type" value="Genomic_DNA"/>
</dbReference>
<protein>
    <submittedName>
        <fullName evidence="2">Uncharacterized protein</fullName>
    </submittedName>
</protein>
<evidence type="ECO:0000313" key="2">
    <source>
        <dbReference type="EMBL" id="VUZ47025.1"/>
    </source>
</evidence>
<gene>
    <name evidence="2" type="ORF">WMSIL1_LOCUS6439</name>
</gene>
<feature type="region of interest" description="Disordered" evidence="1">
    <location>
        <begin position="90"/>
        <end position="110"/>
    </location>
</feature>
<sequence>MHLDLTVRKIYLNKKKISVSVNTNDKRMMKELTVESVKPPLLTDANMSQEDAEGKKMNRILHQEKKLTVPLKGQKNQVCPLILQYVKEEAETSKMQNPSAEEVYSIDSGL</sequence>